<feature type="domain" description="Apextrin C-terminal" evidence="3">
    <location>
        <begin position="202"/>
        <end position="411"/>
    </location>
</feature>
<evidence type="ECO:0000256" key="1">
    <source>
        <dbReference type="SAM" id="Coils"/>
    </source>
</evidence>
<reference evidence="5" key="1">
    <citation type="submission" date="2025-08" db="UniProtKB">
        <authorList>
            <consortium name="RefSeq"/>
        </authorList>
    </citation>
    <scope>IDENTIFICATION</scope>
</reference>
<dbReference type="GeneID" id="101850116"/>
<sequence length="412" mass="46473">MMSKIALVLLLAVIGGSDARWYLVTSHPHVVLDVTTDPALTCKYTSGYYDFSQISRIRILKNDAGSHWELVAEVRDTSPDAPTSNTGLKVRGHVGSEWNSFLEISWPTAEMNTLGRYKCEVMGFDSDSIAVIRDTPIQLMVEDTVNATQVLHLLLREQAELQHEITEQRDNCTNTVNQLESAIDDLENRVYRMEASQRSRTWPNGLYGLLSPNTGCPNNGIDSWRTGQLKMHTESSNSTNLNSVSTPNNFAQPIFESSNSDLFMNQHFCVKENVGIFSDWPRGTYCINKRDSGSCPNGFSSGYIRFDDEDSDRATQTSGNVPEIVISGSDYQIYYCCRSDSAPGVAISLPTENPFYLYRYKGTCQRVLGMTVSQQYMYFDTEDSSNQDKYENLIHPDGMADHNVRIELCYYR</sequence>
<feature type="coiled-coil region" evidence="1">
    <location>
        <begin position="151"/>
        <end position="196"/>
    </location>
</feature>
<accession>A0ABM0K4R6</accession>
<dbReference type="PANTHER" id="PTHR19324:SF33">
    <property type="entry name" value="MUCIN-5AC"/>
    <property type="match status" value="1"/>
</dbReference>
<feature type="signal peptide" evidence="2">
    <location>
        <begin position="1"/>
        <end position="19"/>
    </location>
</feature>
<gene>
    <name evidence="5" type="primary">LOC101850116</name>
</gene>
<keyword evidence="2" id="KW-0732">Signal</keyword>
<dbReference type="PANTHER" id="PTHR19324">
    <property type="entry name" value="PERFORIN-LIKE PROTEIN 1"/>
    <property type="match status" value="1"/>
</dbReference>
<proteinExistence type="predicted"/>
<evidence type="ECO:0000313" key="5">
    <source>
        <dbReference type="RefSeq" id="XP_005108722.1"/>
    </source>
</evidence>
<organism evidence="4 5">
    <name type="scientific">Aplysia californica</name>
    <name type="common">California sea hare</name>
    <dbReference type="NCBI Taxonomy" id="6500"/>
    <lineage>
        <taxon>Eukaryota</taxon>
        <taxon>Metazoa</taxon>
        <taxon>Spiralia</taxon>
        <taxon>Lophotrochozoa</taxon>
        <taxon>Mollusca</taxon>
        <taxon>Gastropoda</taxon>
        <taxon>Heterobranchia</taxon>
        <taxon>Euthyneura</taxon>
        <taxon>Tectipleura</taxon>
        <taxon>Aplysiida</taxon>
        <taxon>Aplysioidea</taxon>
        <taxon>Aplysiidae</taxon>
        <taxon>Aplysia</taxon>
    </lineage>
</organism>
<keyword evidence="1" id="KW-0175">Coiled coil</keyword>
<dbReference type="InterPro" id="IPR031569">
    <property type="entry name" value="ApeC"/>
</dbReference>
<evidence type="ECO:0000256" key="2">
    <source>
        <dbReference type="SAM" id="SignalP"/>
    </source>
</evidence>
<evidence type="ECO:0000259" key="3">
    <source>
        <dbReference type="Pfam" id="PF16977"/>
    </source>
</evidence>
<protein>
    <submittedName>
        <fullName evidence="5">Uncharacterized protein LOC101850116</fullName>
    </submittedName>
</protein>
<feature type="chain" id="PRO_5045075900" evidence="2">
    <location>
        <begin position="20"/>
        <end position="412"/>
    </location>
</feature>
<dbReference type="Proteomes" id="UP000694888">
    <property type="component" value="Unplaced"/>
</dbReference>
<dbReference type="Pfam" id="PF16977">
    <property type="entry name" value="ApeC"/>
    <property type="match status" value="1"/>
</dbReference>
<name>A0ABM0K4R6_APLCA</name>
<dbReference type="RefSeq" id="XP_005108722.1">
    <property type="nucleotide sequence ID" value="XM_005108665.1"/>
</dbReference>
<evidence type="ECO:0000313" key="4">
    <source>
        <dbReference type="Proteomes" id="UP000694888"/>
    </source>
</evidence>
<keyword evidence="4" id="KW-1185">Reference proteome</keyword>